<dbReference type="InterPro" id="IPR016024">
    <property type="entry name" value="ARM-type_fold"/>
</dbReference>
<accession>A0A4Y7TCA3</accession>
<comment type="caution">
    <text evidence="1">The sequence shown here is derived from an EMBL/GenBank/DDBJ whole genome shotgun (WGS) entry which is preliminary data.</text>
</comment>
<dbReference type="AlphaFoldDB" id="A0A4Y7TCA3"/>
<dbReference type="STRING" id="71717.A0A4Y7TCA3"/>
<gene>
    <name evidence="1" type="ORF">FA13DRAFT_1732098</name>
</gene>
<keyword evidence="2" id="KW-1185">Reference proteome</keyword>
<proteinExistence type="predicted"/>
<dbReference type="EMBL" id="QPFP01000017">
    <property type="protein sequence ID" value="TEB31805.1"/>
    <property type="molecule type" value="Genomic_DNA"/>
</dbReference>
<organism evidence="1 2">
    <name type="scientific">Coprinellus micaceus</name>
    <name type="common">Glistening ink-cap mushroom</name>
    <name type="synonym">Coprinus micaceus</name>
    <dbReference type="NCBI Taxonomy" id="71717"/>
    <lineage>
        <taxon>Eukaryota</taxon>
        <taxon>Fungi</taxon>
        <taxon>Dikarya</taxon>
        <taxon>Basidiomycota</taxon>
        <taxon>Agaricomycotina</taxon>
        <taxon>Agaricomycetes</taxon>
        <taxon>Agaricomycetidae</taxon>
        <taxon>Agaricales</taxon>
        <taxon>Agaricineae</taxon>
        <taxon>Psathyrellaceae</taxon>
        <taxon>Coprinellus</taxon>
    </lineage>
</organism>
<name>A0A4Y7TCA3_COPMI</name>
<evidence type="ECO:0000313" key="2">
    <source>
        <dbReference type="Proteomes" id="UP000298030"/>
    </source>
</evidence>
<dbReference type="PANTHER" id="PTHR15430">
    <property type="entry name" value="GLOMULIN"/>
    <property type="match status" value="1"/>
</dbReference>
<sequence length="534" mass="58050">MSDILQFLGVPEDADEETATLALTAMLTSAVRDDKPAITVAEICHKVSTQGGSGYLDPLHALPLLVGHPDPKGKDLVGIVGECCSARETLIATQECLERLANELQRDPEDEEQDGDGKKQAPIEVLITIVDLYAAVIPRIKLRGRSGLDTIRSHLLELQDTLGTAAYQLRPDIAPQLLSSIATLVTRANSRLGFDPKTDAGAAKEMLSGLLSQGLTSCSQILSTSIAQRTFEQLHPRFRRTGAGKEGSAGDDALRGVFEAYGNLGETTEDLLKTPSPTSLIALAHLPDSGNAEISSYLPLIIASIHSNALLDESLAVLLRFLCKSTTVTDEVAGPILSILPELASGHSDPQIRHISFRILARLLSMTPPALRMEVLAELAAKSEFPQMRVAAVGLVKDAILEALQSPSGNPFASPIFLRAFGPILFRPNPQDLLTSATTTLDEFEESQESKRLLECLSLYYVLLERDTQNLTGVRDQDVAKNIDNTLLSPLHSRITEWGSESDHDWNDLHHMNSLLPLQIALERVHTTKNRLQL</sequence>
<dbReference type="Pfam" id="PF08568">
    <property type="entry name" value="Kinetochor_Ybp2"/>
    <property type="match status" value="1"/>
</dbReference>
<dbReference type="GO" id="GO:0005737">
    <property type="term" value="C:cytoplasm"/>
    <property type="evidence" value="ECO:0007669"/>
    <property type="project" value="TreeGrafter"/>
</dbReference>
<evidence type="ECO:0000313" key="1">
    <source>
        <dbReference type="EMBL" id="TEB31805.1"/>
    </source>
</evidence>
<reference evidence="1 2" key="1">
    <citation type="journal article" date="2019" name="Nat. Ecol. Evol.">
        <title>Megaphylogeny resolves global patterns of mushroom evolution.</title>
        <authorList>
            <person name="Varga T."/>
            <person name="Krizsan K."/>
            <person name="Foldi C."/>
            <person name="Dima B."/>
            <person name="Sanchez-Garcia M."/>
            <person name="Sanchez-Ramirez S."/>
            <person name="Szollosi G.J."/>
            <person name="Szarkandi J.G."/>
            <person name="Papp V."/>
            <person name="Albert L."/>
            <person name="Andreopoulos W."/>
            <person name="Angelini C."/>
            <person name="Antonin V."/>
            <person name="Barry K.W."/>
            <person name="Bougher N.L."/>
            <person name="Buchanan P."/>
            <person name="Buyck B."/>
            <person name="Bense V."/>
            <person name="Catcheside P."/>
            <person name="Chovatia M."/>
            <person name="Cooper J."/>
            <person name="Damon W."/>
            <person name="Desjardin D."/>
            <person name="Finy P."/>
            <person name="Geml J."/>
            <person name="Haridas S."/>
            <person name="Hughes K."/>
            <person name="Justo A."/>
            <person name="Karasinski D."/>
            <person name="Kautmanova I."/>
            <person name="Kiss B."/>
            <person name="Kocsube S."/>
            <person name="Kotiranta H."/>
            <person name="LaButti K.M."/>
            <person name="Lechner B.E."/>
            <person name="Liimatainen K."/>
            <person name="Lipzen A."/>
            <person name="Lukacs Z."/>
            <person name="Mihaltcheva S."/>
            <person name="Morgado L.N."/>
            <person name="Niskanen T."/>
            <person name="Noordeloos M.E."/>
            <person name="Ohm R.A."/>
            <person name="Ortiz-Santana B."/>
            <person name="Ovrebo C."/>
            <person name="Racz N."/>
            <person name="Riley R."/>
            <person name="Savchenko A."/>
            <person name="Shiryaev A."/>
            <person name="Soop K."/>
            <person name="Spirin V."/>
            <person name="Szebenyi C."/>
            <person name="Tomsovsky M."/>
            <person name="Tulloss R.E."/>
            <person name="Uehling J."/>
            <person name="Grigoriev I.V."/>
            <person name="Vagvolgyi C."/>
            <person name="Papp T."/>
            <person name="Martin F.M."/>
            <person name="Miettinen O."/>
            <person name="Hibbett D.S."/>
            <person name="Nagy L.G."/>
        </authorList>
    </citation>
    <scope>NUCLEOTIDE SEQUENCE [LARGE SCALE GENOMIC DNA]</scope>
    <source>
        <strain evidence="1 2">FP101781</strain>
    </source>
</reference>
<dbReference type="GO" id="GO:0055105">
    <property type="term" value="F:ubiquitin-protein transferase inhibitor activity"/>
    <property type="evidence" value="ECO:0007669"/>
    <property type="project" value="TreeGrafter"/>
</dbReference>
<protein>
    <recommendedName>
        <fullName evidence="3">TIP120-domain-containing protein</fullName>
    </recommendedName>
</protein>
<dbReference type="InterPro" id="IPR019516">
    <property type="entry name" value="Glomulin/ALF4"/>
</dbReference>
<dbReference type="OrthoDB" id="5396786at2759"/>
<dbReference type="PANTHER" id="PTHR15430:SF1">
    <property type="entry name" value="GLOMULIN"/>
    <property type="match status" value="1"/>
</dbReference>
<dbReference type="SUPFAM" id="SSF48371">
    <property type="entry name" value="ARM repeat"/>
    <property type="match status" value="1"/>
</dbReference>
<dbReference type="Proteomes" id="UP000298030">
    <property type="component" value="Unassembled WGS sequence"/>
</dbReference>
<evidence type="ECO:0008006" key="3">
    <source>
        <dbReference type="Google" id="ProtNLM"/>
    </source>
</evidence>
<dbReference type="InterPro" id="IPR013877">
    <property type="entry name" value="YAP-bd/ALF4/Glomulin"/>
</dbReference>